<dbReference type="PATRIC" id="fig|1216932.3.peg.433"/>
<dbReference type="HOGENOM" id="CLU_046705_0_0_9"/>
<dbReference type="PANTHER" id="PTHR40032">
    <property type="entry name" value="EXPORTED PROTEIN-RELATED"/>
    <property type="match status" value="1"/>
</dbReference>
<dbReference type="EMBL" id="HG917868">
    <property type="protein sequence ID" value="CDM67615.1"/>
    <property type="molecule type" value="Genomic_DNA"/>
</dbReference>
<evidence type="ECO:0000313" key="3">
    <source>
        <dbReference type="Proteomes" id="UP000019426"/>
    </source>
</evidence>
<dbReference type="InterPro" id="IPR024301">
    <property type="entry name" value="Amidase_6"/>
</dbReference>
<dbReference type="KEGG" id="clt:CM240_0450"/>
<evidence type="ECO:0000259" key="1">
    <source>
        <dbReference type="Pfam" id="PF12671"/>
    </source>
</evidence>
<dbReference type="AlphaFoldDB" id="W6SD94"/>
<name>W6SD94_9CLOT</name>
<dbReference type="STRING" id="1216932.CM240_0450"/>
<proteinExistence type="predicted"/>
<organism evidence="2 3">
    <name type="scientific">Clostridium bornimense</name>
    <dbReference type="NCBI Taxonomy" id="1216932"/>
    <lineage>
        <taxon>Bacteria</taxon>
        <taxon>Bacillati</taxon>
        <taxon>Bacillota</taxon>
        <taxon>Clostridia</taxon>
        <taxon>Eubacteriales</taxon>
        <taxon>Clostridiaceae</taxon>
        <taxon>Clostridium</taxon>
    </lineage>
</organism>
<sequence>MKNMSKISRVVLIIITIMLLIQLGVGNLVSAQDGCGNEEKKLPLPEKEEVTKIVEEIFKDRNRAILEHDLSLVKEHYNTKSKYGMWAYEYEEKKANYLHNWEEKQGAVFVEIKPKVVIKSLKGTSEKVNAYLMCSTEYQYMYEDNMEVTNVFRIGTDHTLTLAREGDKWIIVKEWYKDPFGDSLELKKLKSDDVKSFIMAQEAKDLEGINERRKGIIEYGKQFCGGATEEQYGFKYNKKYRNYNPEGGDCANFASQMLHEGGKFKKNSVWNCDSSGATGPWVNAGGFKNYMVNSGRASVIAYGGYEKVYKAAYKMLPGDFVAYEAKGDINHISMVTGLDSKGYPLVTCHNTDRYMVPWDLGWSNPKIKFWLVRTHC</sequence>
<feature type="domain" description="Putative amidase" evidence="1">
    <location>
        <begin position="212"/>
        <end position="371"/>
    </location>
</feature>
<evidence type="ECO:0000313" key="2">
    <source>
        <dbReference type="EMBL" id="CDM67615.1"/>
    </source>
</evidence>
<dbReference type="eggNOG" id="COG3170">
    <property type="taxonomic scope" value="Bacteria"/>
</dbReference>
<accession>W6SD94</accession>
<dbReference type="PANTHER" id="PTHR40032:SF1">
    <property type="entry name" value="EXPORTED PROTEIN"/>
    <property type="match status" value="1"/>
</dbReference>
<protein>
    <recommendedName>
        <fullName evidence="1">Putative amidase domain-containing protein</fullName>
    </recommendedName>
</protein>
<reference evidence="2 3" key="1">
    <citation type="submission" date="2013-11" db="EMBL/GenBank/DDBJ databases">
        <title>Complete genome sequence of Clostridum sp. M2/40.</title>
        <authorList>
            <person name="Wibberg D."/>
            <person name="Puehler A."/>
            <person name="Schlueter A."/>
        </authorList>
    </citation>
    <scope>NUCLEOTIDE SEQUENCE [LARGE SCALE GENOMIC DNA]</scope>
    <source>
        <strain evidence="3">M2/40</strain>
    </source>
</reference>
<gene>
    <name evidence="2" type="ORF">CM240_0450</name>
</gene>
<keyword evidence="3" id="KW-1185">Reference proteome</keyword>
<dbReference type="Proteomes" id="UP000019426">
    <property type="component" value="Chromosome M2/40_rep1"/>
</dbReference>
<dbReference type="Pfam" id="PF12671">
    <property type="entry name" value="Amidase_6"/>
    <property type="match status" value="1"/>
</dbReference>